<protein>
    <submittedName>
        <fullName evidence="2">Uncharacterized protein</fullName>
    </submittedName>
</protein>
<feature type="transmembrane region" description="Helical" evidence="1">
    <location>
        <begin position="12"/>
        <end position="34"/>
    </location>
</feature>
<name>A0A6B0VTL4_9EURY</name>
<sequence>MTDERSRYSERVSQVLVFALVLGLAIGGIALFVVGQSTSAIPLAAIPDRVTPGLIVAGTLLFIGAIALPALMLSGWQSAQEDATRDRRQ</sequence>
<keyword evidence="1" id="KW-0472">Membrane</keyword>
<evidence type="ECO:0000313" key="2">
    <source>
        <dbReference type="EMBL" id="MXV64503.1"/>
    </source>
</evidence>
<accession>A0A6B0VTL4</accession>
<dbReference type="Proteomes" id="UP000434101">
    <property type="component" value="Unassembled WGS sequence"/>
</dbReference>
<gene>
    <name evidence="2" type="ORF">GS429_21000</name>
</gene>
<keyword evidence="1" id="KW-1133">Transmembrane helix</keyword>
<comment type="caution">
    <text evidence="2">The sequence shown here is derived from an EMBL/GenBank/DDBJ whole genome shotgun (WGS) entry which is preliminary data.</text>
</comment>
<keyword evidence="3" id="KW-1185">Reference proteome</keyword>
<evidence type="ECO:0000256" key="1">
    <source>
        <dbReference type="SAM" id="Phobius"/>
    </source>
</evidence>
<reference evidence="2 3" key="1">
    <citation type="submission" date="2020-01" db="EMBL/GenBank/DDBJ databases">
        <title>Natronorubrum sp. JWXQ-INN 674 isolated from Inner Mongolia Autonomous Region of China.</title>
        <authorList>
            <person name="Xue Q."/>
        </authorList>
    </citation>
    <scope>NUCLEOTIDE SEQUENCE [LARGE SCALE GENOMIC DNA]</scope>
    <source>
        <strain evidence="2 3">JWXQ-INN-674</strain>
    </source>
</reference>
<keyword evidence="1" id="KW-0812">Transmembrane</keyword>
<evidence type="ECO:0000313" key="3">
    <source>
        <dbReference type="Proteomes" id="UP000434101"/>
    </source>
</evidence>
<organism evidence="2 3">
    <name type="scientific">Natronorubrum halalkaliphilum</name>
    <dbReference type="NCBI Taxonomy" id="2691917"/>
    <lineage>
        <taxon>Archaea</taxon>
        <taxon>Methanobacteriati</taxon>
        <taxon>Methanobacteriota</taxon>
        <taxon>Stenosarchaea group</taxon>
        <taxon>Halobacteria</taxon>
        <taxon>Halobacteriales</taxon>
        <taxon>Natrialbaceae</taxon>
        <taxon>Natronorubrum</taxon>
    </lineage>
</organism>
<feature type="transmembrane region" description="Helical" evidence="1">
    <location>
        <begin position="54"/>
        <end position="76"/>
    </location>
</feature>
<dbReference type="EMBL" id="WUYX01000071">
    <property type="protein sequence ID" value="MXV64503.1"/>
    <property type="molecule type" value="Genomic_DNA"/>
</dbReference>
<dbReference type="AlphaFoldDB" id="A0A6B0VTL4"/>
<proteinExistence type="predicted"/>
<dbReference type="RefSeq" id="WP_160067864.1">
    <property type="nucleotide sequence ID" value="NZ_WUYX01000071.1"/>
</dbReference>